<reference evidence="8" key="2">
    <citation type="journal article" date="2019" name="MicrobiologyOpen">
        <title>High-quality draft genome sequence of Gaiella occulta isolated from a 150 meter deep mineral water borehole and comparison with the genome sequences of other deep-branching lineages of the phylum Actinobacteria.</title>
        <authorList>
            <person name="Severino R."/>
            <person name="Froufe H.J.C."/>
            <person name="Barroso C."/>
            <person name="Albuquerque L."/>
            <person name="Lobo-da-Cunha A."/>
            <person name="da Costa M.S."/>
            <person name="Egas C."/>
        </authorList>
    </citation>
    <scope>NUCLEOTIDE SEQUENCE [LARGE SCALE GENOMIC DNA]</scope>
    <source>
        <strain evidence="8">F2-233</strain>
    </source>
</reference>
<evidence type="ECO:0000313" key="8">
    <source>
        <dbReference type="Proteomes" id="UP000254134"/>
    </source>
</evidence>
<feature type="transmembrane region" description="Helical" evidence="6">
    <location>
        <begin position="6"/>
        <end position="30"/>
    </location>
</feature>
<feature type="transmembrane region" description="Helical" evidence="6">
    <location>
        <begin position="72"/>
        <end position="94"/>
    </location>
</feature>
<organism evidence="7 8">
    <name type="scientific">Gaiella occulta</name>
    <dbReference type="NCBI Taxonomy" id="1002870"/>
    <lineage>
        <taxon>Bacteria</taxon>
        <taxon>Bacillati</taxon>
        <taxon>Actinomycetota</taxon>
        <taxon>Thermoleophilia</taxon>
        <taxon>Gaiellales</taxon>
        <taxon>Gaiellaceae</taxon>
        <taxon>Gaiella</taxon>
    </lineage>
</organism>
<dbReference type="Pfam" id="PF01810">
    <property type="entry name" value="LysE"/>
    <property type="match status" value="1"/>
</dbReference>
<evidence type="ECO:0000256" key="5">
    <source>
        <dbReference type="ARBA" id="ARBA00023136"/>
    </source>
</evidence>
<dbReference type="GO" id="GO:0005886">
    <property type="term" value="C:plasma membrane"/>
    <property type="evidence" value="ECO:0007669"/>
    <property type="project" value="UniProtKB-SubCell"/>
</dbReference>
<dbReference type="GO" id="GO:0015171">
    <property type="term" value="F:amino acid transmembrane transporter activity"/>
    <property type="evidence" value="ECO:0007669"/>
    <property type="project" value="TreeGrafter"/>
</dbReference>
<keyword evidence="8" id="KW-1185">Reference proteome</keyword>
<evidence type="ECO:0000256" key="4">
    <source>
        <dbReference type="ARBA" id="ARBA00022989"/>
    </source>
</evidence>
<keyword evidence="4 6" id="KW-1133">Transmembrane helix</keyword>
<dbReference type="EMBL" id="QQZY01000003">
    <property type="protein sequence ID" value="RDI74707.1"/>
    <property type="molecule type" value="Genomic_DNA"/>
</dbReference>
<feature type="transmembrane region" description="Helical" evidence="6">
    <location>
        <begin position="147"/>
        <end position="170"/>
    </location>
</feature>
<name>A0A7M2YYZ9_9ACTN</name>
<comment type="caution">
    <text evidence="7">The sequence shown here is derived from an EMBL/GenBank/DDBJ whole genome shotgun (WGS) entry which is preliminary data.</text>
</comment>
<reference evidence="7 8" key="1">
    <citation type="submission" date="2018-07" db="EMBL/GenBank/DDBJ databases">
        <title>High-quality-draft genome sequence of Gaiella occulta.</title>
        <authorList>
            <person name="Severino R."/>
            <person name="Froufe H.J.C."/>
            <person name="Rainey F.A."/>
            <person name="Barroso C."/>
            <person name="Albuquerque L."/>
            <person name="Lobo-Da-Cunha A."/>
            <person name="Da Costa M.S."/>
            <person name="Egas C."/>
        </authorList>
    </citation>
    <scope>NUCLEOTIDE SEQUENCE [LARGE SCALE GENOMIC DNA]</scope>
    <source>
        <strain evidence="7 8">F2-233</strain>
    </source>
</reference>
<dbReference type="Proteomes" id="UP000254134">
    <property type="component" value="Unassembled WGS sequence"/>
</dbReference>
<dbReference type="AlphaFoldDB" id="A0A7M2YYZ9"/>
<protein>
    <submittedName>
        <fullName evidence="7">Putative threonine efflux protein</fullName>
    </submittedName>
</protein>
<feature type="transmembrane region" description="Helical" evidence="6">
    <location>
        <begin position="42"/>
        <end position="66"/>
    </location>
</feature>
<dbReference type="PANTHER" id="PTHR30086:SF20">
    <property type="entry name" value="ARGININE EXPORTER PROTEIN ARGO-RELATED"/>
    <property type="match status" value="1"/>
</dbReference>
<accession>A0A7M2YYZ9</accession>
<dbReference type="InterPro" id="IPR001123">
    <property type="entry name" value="LeuE-type"/>
</dbReference>
<gene>
    <name evidence="7" type="ORF">Gocc_1596</name>
</gene>
<evidence type="ECO:0000256" key="3">
    <source>
        <dbReference type="ARBA" id="ARBA00022692"/>
    </source>
</evidence>
<evidence type="ECO:0000256" key="1">
    <source>
        <dbReference type="ARBA" id="ARBA00004651"/>
    </source>
</evidence>
<dbReference type="PIRSF" id="PIRSF006324">
    <property type="entry name" value="LeuE"/>
    <property type="match status" value="1"/>
</dbReference>
<evidence type="ECO:0000256" key="6">
    <source>
        <dbReference type="SAM" id="Phobius"/>
    </source>
</evidence>
<proteinExistence type="predicted"/>
<feature type="transmembrane region" description="Helical" evidence="6">
    <location>
        <begin position="191"/>
        <end position="209"/>
    </location>
</feature>
<evidence type="ECO:0000256" key="2">
    <source>
        <dbReference type="ARBA" id="ARBA00022475"/>
    </source>
</evidence>
<feature type="transmembrane region" description="Helical" evidence="6">
    <location>
        <begin position="114"/>
        <end position="135"/>
    </location>
</feature>
<keyword evidence="3 6" id="KW-0812">Transmembrane</keyword>
<keyword evidence="2" id="KW-1003">Cell membrane</keyword>
<comment type="subcellular location">
    <subcellularLocation>
        <location evidence="1">Cell membrane</location>
        <topology evidence="1">Multi-pass membrane protein</topology>
    </subcellularLocation>
</comment>
<sequence length="214" mass="22345">MIVEPAALALFALAALAILAVPGPAVVYIVTRSIHQGRGAGLASVLGIHVGTIVHLTAATAGLSAILVSSAAAFAVVKLLGAAYLVVIGVRVLLGKGGGTAERQRPQRRRRRDFAEGVVVNVLNPKTALFFLAFLPQFVDPARGRAWLQILVLGLTFIGLGLVTDSMWALAAGSAGETLRRSRRWAQLQRYVSGSVFVGLGFVTALTGSHRSAS</sequence>
<dbReference type="OrthoDB" id="9784202at2"/>
<dbReference type="PANTHER" id="PTHR30086">
    <property type="entry name" value="ARGININE EXPORTER PROTEIN ARGO"/>
    <property type="match status" value="1"/>
</dbReference>
<dbReference type="RefSeq" id="WP_114796010.1">
    <property type="nucleotide sequence ID" value="NZ_QQZY01000003.1"/>
</dbReference>
<evidence type="ECO:0000313" key="7">
    <source>
        <dbReference type="EMBL" id="RDI74707.1"/>
    </source>
</evidence>
<keyword evidence="5 6" id="KW-0472">Membrane</keyword>